<dbReference type="PROSITE" id="PS51186">
    <property type="entry name" value="GNAT"/>
    <property type="match status" value="1"/>
</dbReference>
<evidence type="ECO:0000256" key="1">
    <source>
        <dbReference type="RuleBase" id="RU365086"/>
    </source>
</evidence>
<reference evidence="3 4" key="2">
    <citation type="submission" date="2015-05" db="EMBL/GenBank/DDBJ databases">
        <authorList>
            <person name="Morales-Cruz A."/>
            <person name="Amrine K.C."/>
            <person name="Cantu D."/>
        </authorList>
    </citation>
    <scope>NUCLEOTIDE SEQUENCE [LARGE SCALE GENOMIC DNA]</scope>
    <source>
        <strain evidence="3">DA912</strain>
    </source>
</reference>
<protein>
    <recommendedName>
        <fullName evidence="1">Glucosamine 6-phosphate N-acetyltransferase</fullName>
        <ecNumber evidence="1">2.3.1.4</ecNumber>
    </recommendedName>
</protein>
<organism evidence="3 4">
    <name type="scientific">Diaporthe ampelina</name>
    <dbReference type="NCBI Taxonomy" id="1214573"/>
    <lineage>
        <taxon>Eukaryota</taxon>
        <taxon>Fungi</taxon>
        <taxon>Dikarya</taxon>
        <taxon>Ascomycota</taxon>
        <taxon>Pezizomycotina</taxon>
        <taxon>Sordariomycetes</taxon>
        <taxon>Sordariomycetidae</taxon>
        <taxon>Diaporthales</taxon>
        <taxon>Diaporthaceae</taxon>
        <taxon>Diaporthe</taxon>
    </lineage>
</organism>
<dbReference type="InterPro" id="IPR039143">
    <property type="entry name" value="GNPNAT1-like"/>
</dbReference>
<dbReference type="SUPFAM" id="SSF55729">
    <property type="entry name" value="Acyl-CoA N-acyltransferases (Nat)"/>
    <property type="match status" value="1"/>
</dbReference>
<reference evidence="3 4" key="1">
    <citation type="submission" date="2015-05" db="EMBL/GenBank/DDBJ databases">
        <title>Distinctive expansion of gene families associated with plant cell wall degradation and secondary metabolism in the genomes of grapevine trunk pathogens.</title>
        <authorList>
            <person name="Lawrence D.P."/>
            <person name="Travadon R."/>
            <person name="Rolshausen P.E."/>
            <person name="Baumgartner K."/>
        </authorList>
    </citation>
    <scope>NUCLEOTIDE SEQUENCE [LARGE SCALE GENOMIC DNA]</scope>
    <source>
        <strain evidence="3">DA912</strain>
    </source>
</reference>
<dbReference type="GO" id="GO:0004343">
    <property type="term" value="F:glucosamine 6-phosphate N-acetyltransferase activity"/>
    <property type="evidence" value="ECO:0007669"/>
    <property type="project" value="UniProtKB-UniRule"/>
</dbReference>
<gene>
    <name evidence="3" type="ORF">UCDDA912_g04890</name>
</gene>
<comment type="pathway">
    <text evidence="1">Nucleotide-sugar biosynthesis; UDP-N-acetyl-alpha-D-glucosamine biosynthesis; N-acetyl-alpha-D-glucosamine 1-phosphate from alpha-D-glucosamine 6-phosphate (route I): step 1/2.</text>
</comment>
<dbReference type="PANTHER" id="PTHR13355">
    <property type="entry name" value="GLUCOSAMINE 6-PHOSPHATE N-ACETYLTRANSFERASE"/>
    <property type="match status" value="1"/>
</dbReference>
<sequence length="177" mass="19621">MAVSNMLFDPGLISPEAKAAFPEGYTIRPLRRDDHARGFFDCLSVLTYVGSVSEERFLERFDWMATQGRGIHYFVVIEHEGHIVGTGTLVAERKFIHDLGTVAHVEEISIRKEYQSKGLGLKLLNALSSVAKSVGCYKSTLGCSEANEAFYVKCGYETGGRVMSEAYEGPRPAYERG</sequence>
<name>A0A0G2HJ63_9PEZI</name>
<evidence type="ECO:0000313" key="3">
    <source>
        <dbReference type="EMBL" id="KKY35098.1"/>
    </source>
</evidence>
<dbReference type="InterPro" id="IPR000182">
    <property type="entry name" value="GNAT_dom"/>
</dbReference>
<keyword evidence="1" id="KW-0012">Acyltransferase</keyword>
<dbReference type="EMBL" id="LCUC01000172">
    <property type="protein sequence ID" value="KKY35098.1"/>
    <property type="molecule type" value="Genomic_DNA"/>
</dbReference>
<evidence type="ECO:0000259" key="2">
    <source>
        <dbReference type="PROSITE" id="PS51186"/>
    </source>
</evidence>
<dbReference type="UniPathway" id="UPA00113">
    <property type="reaction ID" value="UER00529"/>
</dbReference>
<dbReference type="Gene3D" id="3.40.630.30">
    <property type="match status" value="1"/>
</dbReference>
<dbReference type="PANTHER" id="PTHR13355:SF11">
    <property type="entry name" value="GLUCOSAMINE 6-PHOSPHATE N-ACETYLTRANSFERASE"/>
    <property type="match status" value="1"/>
</dbReference>
<dbReference type="InterPro" id="IPR016181">
    <property type="entry name" value="Acyl_CoA_acyltransferase"/>
</dbReference>
<dbReference type="Pfam" id="PF00583">
    <property type="entry name" value="Acetyltransf_1"/>
    <property type="match status" value="1"/>
</dbReference>
<feature type="domain" description="N-acetyltransferase" evidence="2">
    <location>
        <begin position="25"/>
        <end position="177"/>
    </location>
</feature>
<dbReference type="Proteomes" id="UP000034680">
    <property type="component" value="Unassembled WGS sequence"/>
</dbReference>
<dbReference type="AlphaFoldDB" id="A0A0G2HJ63"/>
<dbReference type="CDD" id="cd04301">
    <property type="entry name" value="NAT_SF"/>
    <property type="match status" value="1"/>
</dbReference>
<accession>A0A0G2HJ63</accession>
<comment type="catalytic activity">
    <reaction evidence="1">
        <text>D-glucosamine 6-phosphate + acetyl-CoA = N-acetyl-D-glucosamine 6-phosphate + CoA + H(+)</text>
        <dbReference type="Rhea" id="RHEA:10292"/>
        <dbReference type="ChEBI" id="CHEBI:15378"/>
        <dbReference type="ChEBI" id="CHEBI:57287"/>
        <dbReference type="ChEBI" id="CHEBI:57288"/>
        <dbReference type="ChEBI" id="CHEBI:57513"/>
        <dbReference type="ChEBI" id="CHEBI:58725"/>
        <dbReference type="EC" id="2.3.1.4"/>
    </reaction>
</comment>
<dbReference type="EC" id="2.3.1.4" evidence="1"/>
<evidence type="ECO:0000313" key="4">
    <source>
        <dbReference type="Proteomes" id="UP000034680"/>
    </source>
</evidence>
<comment type="caution">
    <text evidence="3">The sequence shown here is derived from an EMBL/GenBank/DDBJ whole genome shotgun (WGS) entry which is preliminary data.</text>
</comment>
<proteinExistence type="inferred from homology"/>
<keyword evidence="4" id="KW-1185">Reference proteome</keyword>
<dbReference type="GO" id="GO:0006048">
    <property type="term" value="P:UDP-N-acetylglucosamine biosynthetic process"/>
    <property type="evidence" value="ECO:0007669"/>
    <property type="project" value="UniProtKB-UniRule"/>
</dbReference>
<dbReference type="OrthoDB" id="10039976at2759"/>
<keyword evidence="1" id="KW-0808">Transferase</keyword>
<comment type="similarity">
    <text evidence="1">Belongs to the acetyltransferase family. GNA1 subfamily.</text>
</comment>
<dbReference type="STRING" id="1214573.A0A0G2HJ63"/>